<evidence type="ECO:0000256" key="2">
    <source>
        <dbReference type="ARBA" id="ARBA00023015"/>
    </source>
</evidence>
<gene>
    <name evidence="6" type="ORF">GJU39_06015</name>
</gene>
<dbReference type="Gene3D" id="1.10.1740.10">
    <property type="match status" value="1"/>
</dbReference>
<dbReference type="InterPro" id="IPR013324">
    <property type="entry name" value="RNA_pol_sigma_r3/r4-like"/>
</dbReference>
<dbReference type="RefSeq" id="WP_154279798.1">
    <property type="nucleotide sequence ID" value="NZ_JBHUJQ010000001.1"/>
</dbReference>
<accession>A0A7K0FWP3</accession>
<keyword evidence="3" id="KW-0731">Sigma factor</keyword>
<dbReference type="InterPro" id="IPR013325">
    <property type="entry name" value="RNA_pol_sigma_r2"/>
</dbReference>
<feature type="domain" description="HTH luxR-type" evidence="5">
    <location>
        <begin position="131"/>
        <end position="158"/>
    </location>
</feature>
<comment type="similarity">
    <text evidence="1">Belongs to the sigma-70 factor family. ECF subfamily.</text>
</comment>
<dbReference type="InterPro" id="IPR013249">
    <property type="entry name" value="RNA_pol_sigma70_r4_t2"/>
</dbReference>
<dbReference type="PANTHER" id="PTHR43133">
    <property type="entry name" value="RNA POLYMERASE ECF-TYPE SIGMA FACTO"/>
    <property type="match status" value="1"/>
</dbReference>
<dbReference type="SUPFAM" id="SSF88946">
    <property type="entry name" value="Sigma2 domain of RNA polymerase sigma factors"/>
    <property type="match status" value="1"/>
</dbReference>
<keyword evidence="4" id="KW-0804">Transcription</keyword>
<dbReference type="Proteomes" id="UP000487757">
    <property type="component" value="Unassembled WGS sequence"/>
</dbReference>
<dbReference type="Pfam" id="PF08281">
    <property type="entry name" value="Sigma70_r4_2"/>
    <property type="match status" value="1"/>
</dbReference>
<dbReference type="GO" id="GO:0003677">
    <property type="term" value="F:DNA binding"/>
    <property type="evidence" value="ECO:0007669"/>
    <property type="project" value="InterPro"/>
</dbReference>
<comment type="caution">
    <text evidence="6">The sequence shown here is derived from an EMBL/GenBank/DDBJ whole genome shotgun (WGS) entry which is preliminary data.</text>
</comment>
<dbReference type="InterPro" id="IPR039425">
    <property type="entry name" value="RNA_pol_sigma-70-like"/>
</dbReference>
<proteinExistence type="inferred from homology"/>
<dbReference type="EMBL" id="WKKH01000006">
    <property type="protein sequence ID" value="MRX75640.1"/>
    <property type="molecule type" value="Genomic_DNA"/>
</dbReference>
<evidence type="ECO:0000256" key="4">
    <source>
        <dbReference type="ARBA" id="ARBA00023163"/>
    </source>
</evidence>
<dbReference type="OrthoDB" id="670026at2"/>
<dbReference type="SUPFAM" id="SSF88659">
    <property type="entry name" value="Sigma3 and sigma4 domains of RNA polymerase sigma factors"/>
    <property type="match status" value="1"/>
</dbReference>
<evidence type="ECO:0000256" key="1">
    <source>
        <dbReference type="ARBA" id="ARBA00010641"/>
    </source>
</evidence>
<dbReference type="NCBIfam" id="TIGR02937">
    <property type="entry name" value="sigma70-ECF"/>
    <property type="match status" value="1"/>
</dbReference>
<keyword evidence="2" id="KW-0805">Transcription regulation</keyword>
<dbReference type="GO" id="GO:0006352">
    <property type="term" value="P:DNA-templated transcription initiation"/>
    <property type="evidence" value="ECO:0007669"/>
    <property type="project" value="InterPro"/>
</dbReference>
<evidence type="ECO:0000313" key="7">
    <source>
        <dbReference type="Proteomes" id="UP000487757"/>
    </source>
</evidence>
<dbReference type="InterPro" id="IPR036388">
    <property type="entry name" value="WH-like_DNA-bd_sf"/>
</dbReference>
<dbReference type="PANTHER" id="PTHR43133:SF25">
    <property type="entry name" value="RNA POLYMERASE SIGMA FACTOR RFAY-RELATED"/>
    <property type="match status" value="1"/>
</dbReference>
<dbReference type="InterPro" id="IPR007627">
    <property type="entry name" value="RNA_pol_sigma70_r2"/>
</dbReference>
<organism evidence="6 7">
    <name type="scientific">Pedobacter petrophilus</name>
    <dbReference type="NCBI Taxonomy" id="1908241"/>
    <lineage>
        <taxon>Bacteria</taxon>
        <taxon>Pseudomonadati</taxon>
        <taxon>Bacteroidota</taxon>
        <taxon>Sphingobacteriia</taxon>
        <taxon>Sphingobacteriales</taxon>
        <taxon>Sphingobacteriaceae</taxon>
        <taxon>Pedobacter</taxon>
    </lineage>
</organism>
<name>A0A7K0FWP3_9SPHI</name>
<dbReference type="CDD" id="cd06171">
    <property type="entry name" value="Sigma70_r4"/>
    <property type="match status" value="1"/>
</dbReference>
<dbReference type="InterPro" id="IPR014284">
    <property type="entry name" value="RNA_pol_sigma-70_dom"/>
</dbReference>
<sequence length="169" mass="19831">MTENEFAMSVKTHAKSLISHAFKFTKDLDDANDLVQDTLVKATRFAYRCDYQTNTKVWLFVIMRNTFINNYHKNVKHRSRVVREDEVPASQMTYGATANAAETSFAMEDIKKALSNIPEMYSVPFIRYFEGYKYQEIADELNLPLGTVKTYIHHARLRLKKMLKQYKNR</sequence>
<dbReference type="Pfam" id="PF04542">
    <property type="entry name" value="Sigma70_r2"/>
    <property type="match status" value="1"/>
</dbReference>
<keyword evidence="7" id="KW-1185">Reference proteome</keyword>
<dbReference type="Gene3D" id="1.10.10.10">
    <property type="entry name" value="Winged helix-like DNA-binding domain superfamily/Winged helix DNA-binding domain"/>
    <property type="match status" value="1"/>
</dbReference>
<dbReference type="AlphaFoldDB" id="A0A7K0FWP3"/>
<dbReference type="InterPro" id="IPR000792">
    <property type="entry name" value="Tscrpt_reg_LuxR_C"/>
</dbReference>
<dbReference type="GO" id="GO:0016987">
    <property type="term" value="F:sigma factor activity"/>
    <property type="evidence" value="ECO:0007669"/>
    <property type="project" value="UniProtKB-KW"/>
</dbReference>
<evidence type="ECO:0000313" key="6">
    <source>
        <dbReference type="EMBL" id="MRX75640.1"/>
    </source>
</evidence>
<protein>
    <submittedName>
        <fullName evidence="6">Sigma-70 family RNA polymerase sigma factor</fullName>
    </submittedName>
</protein>
<evidence type="ECO:0000256" key="3">
    <source>
        <dbReference type="ARBA" id="ARBA00023082"/>
    </source>
</evidence>
<reference evidence="6 7" key="1">
    <citation type="submission" date="2019-11" db="EMBL/GenBank/DDBJ databases">
        <title>Pedobacter petrophilus genome.</title>
        <authorList>
            <person name="Feldbauer M.J."/>
            <person name="Newman J.D."/>
        </authorList>
    </citation>
    <scope>NUCLEOTIDE SEQUENCE [LARGE SCALE GENOMIC DNA]</scope>
    <source>
        <strain evidence="6 7">LMG 29686</strain>
    </source>
</reference>
<dbReference type="PROSITE" id="PS00622">
    <property type="entry name" value="HTH_LUXR_1"/>
    <property type="match status" value="1"/>
</dbReference>
<evidence type="ECO:0000259" key="5">
    <source>
        <dbReference type="PROSITE" id="PS00622"/>
    </source>
</evidence>